<dbReference type="PROSITE" id="PS00099">
    <property type="entry name" value="THIOLASE_3"/>
    <property type="match status" value="1"/>
</dbReference>
<keyword evidence="5 12" id="KW-0808">Transferase</keyword>
<dbReference type="EMBL" id="JAKELL010000004">
    <property type="protein sequence ID" value="KAH8999406.1"/>
    <property type="molecule type" value="Genomic_DNA"/>
</dbReference>
<evidence type="ECO:0000259" key="13">
    <source>
        <dbReference type="Pfam" id="PF00108"/>
    </source>
</evidence>
<name>A0AAD4LQ19_9AGAM</name>
<keyword evidence="7" id="KW-0809">Transit peptide</keyword>
<dbReference type="PANTHER" id="PTHR18919:SF156">
    <property type="entry name" value="ACETYL-COA ACETYLTRANSFERASE, MITOCHONDRIAL"/>
    <property type="match status" value="1"/>
</dbReference>
<feature type="domain" description="Thiolase N-terminal" evidence="13">
    <location>
        <begin position="34"/>
        <end position="288"/>
    </location>
</feature>
<evidence type="ECO:0000313" key="15">
    <source>
        <dbReference type="EMBL" id="KAH8999406.1"/>
    </source>
</evidence>
<evidence type="ECO:0000256" key="3">
    <source>
        <dbReference type="ARBA" id="ARBA00011881"/>
    </source>
</evidence>
<dbReference type="PIRSF" id="PIRSF000429">
    <property type="entry name" value="Ac-CoA_Ac_transf"/>
    <property type="match status" value="1"/>
</dbReference>
<dbReference type="Gene3D" id="3.40.47.10">
    <property type="match status" value="2"/>
</dbReference>
<dbReference type="Pfam" id="PF02803">
    <property type="entry name" value="Thiolase_C"/>
    <property type="match status" value="1"/>
</dbReference>
<comment type="caution">
    <text evidence="15">The sequence shown here is derived from an EMBL/GenBank/DDBJ whole genome shotgun (WGS) entry which is preliminary data.</text>
</comment>
<evidence type="ECO:0000256" key="9">
    <source>
        <dbReference type="ARBA" id="ARBA00023128"/>
    </source>
</evidence>
<dbReference type="GO" id="GO:0006635">
    <property type="term" value="P:fatty acid beta-oxidation"/>
    <property type="evidence" value="ECO:0007669"/>
    <property type="project" value="TreeGrafter"/>
</dbReference>
<evidence type="ECO:0000256" key="12">
    <source>
        <dbReference type="RuleBase" id="RU003557"/>
    </source>
</evidence>
<dbReference type="Pfam" id="PF00108">
    <property type="entry name" value="Thiolase_N"/>
    <property type="match status" value="1"/>
</dbReference>
<dbReference type="InterPro" id="IPR016039">
    <property type="entry name" value="Thiolase-like"/>
</dbReference>
<dbReference type="NCBIfam" id="TIGR01930">
    <property type="entry name" value="AcCoA-C-Actrans"/>
    <property type="match status" value="1"/>
</dbReference>
<protein>
    <recommendedName>
        <fullName evidence="4">acetyl-CoA C-acetyltransferase</fullName>
        <ecNumber evidence="4">2.3.1.9</ecNumber>
    </recommendedName>
</protein>
<dbReference type="SUPFAM" id="SSF53901">
    <property type="entry name" value="Thiolase-like"/>
    <property type="match status" value="2"/>
</dbReference>
<comment type="subcellular location">
    <subcellularLocation>
        <location evidence="1">Mitochondrion</location>
    </subcellularLocation>
</comment>
<organism evidence="15 16">
    <name type="scientific">Lactarius akahatsu</name>
    <dbReference type="NCBI Taxonomy" id="416441"/>
    <lineage>
        <taxon>Eukaryota</taxon>
        <taxon>Fungi</taxon>
        <taxon>Dikarya</taxon>
        <taxon>Basidiomycota</taxon>
        <taxon>Agaricomycotina</taxon>
        <taxon>Agaricomycetes</taxon>
        <taxon>Russulales</taxon>
        <taxon>Russulaceae</taxon>
        <taxon>Lactarius</taxon>
    </lineage>
</organism>
<evidence type="ECO:0000256" key="7">
    <source>
        <dbReference type="ARBA" id="ARBA00022946"/>
    </source>
</evidence>
<dbReference type="AlphaFoldDB" id="A0AAD4LQ19"/>
<gene>
    <name evidence="15" type="ORF">EDB92DRAFT_2007593</name>
</gene>
<dbReference type="GO" id="GO:0046872">
    <property type="term" value="F:metal ion binding"/>
    <property type="evidence" value="ECO:0007669"/>
    <property type="project" value="UniProtKB-KW"/>
</dbReference>
<feature type="active site" description="Proton acceptor" evidence="11">
    <location>
        <position position="375"/>
    </location>
</feature>
<dbReference type="EC" id="2.3.1.9" evidence="4"/>
<dbReference type="FunFam" id="3.40.47.10:FF:000007">
    <property type="entry name" value="acetyl-CoA acetyltransferase, mitochondrial"/>
    <property type="match status" value="1"/>
</dbReference>
<dbReference type="InterPro" id="IPR020616">
    <property type="entry name" value="Thiolase_N"/>
</dbReference>
<dbReference type="CDD" id="cd00751">
    <property type="entry name" value="thiolase"/>
    <property type="match status" value="1"/>
</dbReference>
<dbReference type="GO" id="GO:0005739">
    <property type="term" value="C:mitochondrion"/>
    <property type="evidence" value="ECO:0007669"/>
    <property type="project" value="UniProtKB-SubCell"/>
</dbReference>
<dbReference type="PROSITE" id="PS00098">
    <property type="entry name" value="THIOLASE_1"/>
    <property type="match status" value="1"/>
</dbReference>
<sequence>MFLSRLSTTVLRSSSARFSPIAIRSMSYNGPHEVVIVAAARTPVGSFNGGLKTLTAPELGVVALKRAFEQSKVDPAVVEEVFFGNVVQAGVGQSPARQVAIGAGVPVSSDATTINKVCASGLKSIMLASQSIASGYKSVVVAGGMESMSNAPFLLPRQNPIFGKFETKDSLENDGLLDAYDKVAMGNCAELCAERHEISRESLDAHAIESYQRADRAWKAGAFDAEIAPVVIKGKKGDTVVKEDEEYKKVIYEKIPTLKSAFKQGGRITAANSSSINDGASALILMSAEKAKELGVMPLAKIISYADGGIDPKLFPEAPTVALPVALEKAGLKAADIAAWEVNEAFSVVVRIVEKVLGVDPAKINVNGGAVALGHAIGNSGSRIIVSLIHTLKAGEYGAAGICNGGGAASALVIQKL</sequence>
<dbReference type="InterPro" id="IPR020617">
    <property type="entry name" value="Thiolase_C"/>
</dbReference>
<dbReference type="InterPro" id="IPR020610">
    <property type="entry name" value="Thiolase_AS"/>
</dbReference>
<keyword evidence="8" id="KW-0630">Potassium</keyword>
<comment type="subunit">
    <text evidence="3">Homotetramer.</text>
</comment>
<accession>A0AAD4LQ19</accession>
<evidence type="ECO:0000256" key="11">
    <source>
        <dbReference type="PIRSR" id="PIRSR000429-1"/>
    </source>
</evidence>
<dbReference type="GO" id="GO:0003985">
    <property type="term" value="F:acetyl-CoA C-acetyltransferase activity"/>
    <property type="evidence" value="ECO:0007669"/>
    <property type="project" value="UniProtKB-EC"/>
</dbReference>
<keyword evidence="9" id="KW-0496">Mitochondrion</keyword>
<feature type="domain" description="Thiolase C-terminal" evidence="14">
    <location>
        <begin position="297"/>
        <end position="416"/>
    </location>
</feature>
<evidence type="ECO:0000256" key="4">
    <source>
        <dbReference type="ARBA" id="ARBA00012705"/>
    </source>
</evidence>
<dbReference type="PANTHER" id="PTHR18919">
    <property type="entry name" value="ACETYL-COA C-ACYLTRANSFERASE"/>
    <property type="match status" value="1"/>
</dbReference>
<evidence type="ECO:0000259" key="14">
    <source>
        <dbReference type="Pfam" id="PF02803"/>
    </source>
</evidence>
<evidence type="ECO:0000256" key="8">
    <source>
        <dbReference type="ARBA" id="ARBA00022958"/>
    </source>
</evidence>
<keyword evidence="6" id="KW-0479">Metal-binding</keyword>
<evidence type="ECO:0000256" key="1">
    <source>
        <dbReference type="ARBA" id="ARBA00004173"/>
    </source>
</evidence>
<evidence type="ECO:0000313" key="16">
    <source>
        <dbReference type="Proteomes" id="UP001201163"/>
    </source>
</evidence>
<keyword evidence="16" id="KW-1185">Reference proteome</keyword>
<evidence type="ECO:0000256" key="10">
    <source>
        <dbReference type="ARBA" id="ARBA00023315"/>
    </source>
</evidence>
<evidence type="ECO:0000256" key="6">
    <source>
        <dbReference type="ARBA" id="ARBA00022723"/>
    </source>
</evidence>
<reference evidence="15" key="1">
    <citation type="submission" date="2022-01" db="EMBL/GenBank/DDBJ databases">
        <title>Comparative genomics reveals a dynamic genome evolution in the ectomycorrhizal milk-cap (Lactarius) mushrooms.</title>
        <authorList>
            <consortium name="DOE Joint Genome Institute"/>
            <person name="Lebreton A."/>
            <person name="Tang N."/>
            <person name="Kuo A."/>
            <person name="LaButti K."/>
            <person name="Drula E."/>
            <person name="Barry K."/>
            <person name="Clum A."/>
            <person name="Lipzen A."/>
            <person name="Mousain D."/>
            <person name="Ng V."/>
            <person name="Wang R."/>
            <person name="Wang X."/>
            <person name="Dai Y."/>
            <person name="Henrissat B."/>
            <person name="Grigoriev I.V."/>
            <person name="Guerin-Laguette A."/>
            <person name="Yu F."/>
            <person name="Martin F.M."/>
        </authorList>
    </citation>
    <scope>NUCLEOTIDE SEQUENCE</scope>
    <source>
        <strain evidence="15">QP</strain>
    </source>
</reference>
<comment type="similarity">
    <text evidence="2 12">Belongs to the thiolase-like superfamily. Thiolase family.</text>
</comment>
<feature type="active site" description="Proton acceptor" evidence="11">
    <location>
        <position position="403"/>
    </location>
</feature>
<dbReference type="InterPro" id="IPR020615">
    <property type="entry name" value="Thiolase_acyl_enz_int_AS"/>
</dbReference>
<dbReference type="InterPro" id="IPR002155">
    <property type="entry name" value="Thiolase"/>
</dbReference>
<dbReference type="Proteomes" id="UP001201163">
    <property type="component" value="Unassembled WGS sequence"/>
</dbReference>
<evidence type="ECO:0000256" key="5">
    <source>
        <dbReference type="ARBA" id="ARBA00022679"/>
    </source>
</evidence>
<evidence type="ECO:0000256" key="2">
    <source>
        <dbReference type="ARBA" id="ARBA00010982"/>
    </source>
</evidence>
<keyword evidence="10 12" id="KW-0012">Acyltransferase</keyword>
<feature type="active site" description="Acyl-thioester intermediate" evidence="11">
    <location>
        <position position="118"/>
    </location>
</feature>
<proteinExistence type="inferred from homology"/>